<evidence type="ECO:0000313" key="3">
    <source>
        <dbReference type="Proteomes" id="UP000800093"/>
    </source>
</evidence>
<reference evidence="3" key="1">
    <citation type="journal article" date="2020" name="Stud. Mycol.">
        <title>101 Dothideomycetes genomes: A test case for predicting lifestyles and emergence of pathogens.</title>
        <authorList>
            <person name="Haridas S."/>
            <person name="Albert R."/>
            <person name="Binder M."/>
            <person name="Bloem J."/>
            <person name="LaButti K."/>
            <person name="Salamov A."/>
            <person name="Andreopoulos B."/>
            <person name="Baker S."/>
            <person name="Barry K."/>
            <person name="Bills G."/>
            <person name="Bluhm B."/>
            <person name="Cannon C."/>
            <person name="Castanera R."/>
            <person name="Culley D."/>
            <person name="Daum C."/>
            <person name="Ezra D."/>
            <person name="Gonzalez J."/>
            <person name="Henrissat B."/>
            <person name="Kuo A."/>
            <person name="Liang C."/>
            <person name="Lipzen A."/>
            <person name="Lutzoni F."/>
            <person name="Magnuson J."/>
            <person name="Mondo S."/>
            <person name="Nolan M."/>
            <person name="Ohm R."/>
            <person name="Pangilinan J."/>
            <person name="Park H.-J."/>
            <person name="Ramirez L."/>
            <person name="Alfaro M."/>
            <person name="Sun H."/>
            <person name="Tritt A."/>
            <person name="Yoshinaga Y."/>
            <person name="Zwiers L.-H."/>
            <person name="Turgeon B."/>
            <person name="Goodwin S."/>
            <person name="Spatafora J."/>
            <person name="Crous P."/>
            <person name="Grigoriev I."/>
        </authorList>
    </citation>
    <scope>NUCLEOTIDE SEQUENCE [LARGE SCALE GENOMIC DNA]</scope>
    <source>
        <strain evidence="3">CBS 304.66</strain>
    </source>
</reference>
<dbReference type="OrthoDB" id="3685058at2759"/>
<gene>
    <name evidence="2" type="ORF">CC78DRAFT_45232</name>
</gene>
<evidence type="ECO:0000313" key="2">
    <source>
        <dbReference type="EMBL" id="KAF2259865.1"/>
    </source>
</evidence>
<sequence length="188" mass="20256">MDIANARAIYGPTRHLDIISFAHRSSRRIGAAIVEHNPTGRSYIHCSSAKEGTRLGAYEHLLVITEDILQELMDKEGISSSGWLPSTPQSQHAATYTASLSGSMAGSALPSLSGSVPPSRRSSVQPPEHSHATHYGGQEFLRQNSDHIQQSPLALPRTNSDIIQTPKPVPVGRFPNGGRVSWNLGSES</sequence>
<evidence type="ECO:0000256" key="1">
    <source>
        <dbReference type="SAM" id="MobiDB-lite"/>
    </source>
</evidence>
<proteinExistence type="predicted"/>
<feature type="region of interest" description="Disordered" evidence="1">
    <location>
        <begin position="107"/>
        <end position="188"/>
    </location>
</feature>
<dbReference type="AlphaFoldDB" id="A0A9P4K1R3"/>
<keyword evidence="3" id="KW-1185">Reference proteome</keyword>
<comment type="caution">
    <text evidence="2">The sequence shown here is derived from an EMBL/GenBank/DDBJ whole genome shotgun (WGS) entry which is preliminary data.</text>
</comment>
<protein>
    <submittedName>
        <fullName evidence="2">Uncharacterized protein</fullName>
    </submittedName>
</protein>
<organism evidence="2 3">
    <name type="scientific">Lojkania enalia</name>
    <dbReference type="NCBI Taxonomy" id="147567"/>
    <lineage>
        <taxon>Eukaryota</taxon>
        <taxon>Fungi</taxon>
        <taxon>Dikarya</taxon>
        <taxon>Ascomycota</taxon>
        <taxon>Pezizomycotina</taxon>
        <taxon>Dothideomycetes</taxon>
        <taxon>Pleosporomycetidae</taxon>
        <taxon>Pleosporales</taxon>
        <taxon>Pleosporales incertae sedis</taxon>
        <taxon>Lojkania</taxon>
    </lineage>
</organism>
<dbReference type="Proteomes" id="UP000800093">
    <property type="component" value="Unassembled WGS sequence"/>
</dbReference>
<accession>A0A9P4K1R3</accession>
<name>A0A9P4K1R3_9PLEO</name>
<dbReference type="EMBL" id="ML986696">
    <property type="protein sequence ID" value="KAF2259865.1"/>
    <property type="molecule type" value="Genomic_DNA"/>
</dbReference>
<feature type="compositionally biased region" description="Polar residues" evidence="1">
    <location>
        <begin position="141"/>
        <end position="163"/>
    </location>
</feature>
<feature type="compositionally biased region" description="Low complexity" evidence="1">
    <location>
        <begin position="107"/>
        <end position="124"/>
    </location>
</feature>